<evidence type="ECO:0000256" key="1">
    <source>
        <dbReference type="SAM" id="MobiDB-lite"/>
    </source>
</evidence>
<gene>
    <name evidence="2" type="ORF">F1559_004695</name>
</gene>
<dbReference type="Proteomes" id="UP000530660">
    <property type="component" value="Unassembled WGS sequence"/>
</dbReference>
<protein>
    <submittedName>
        <fullName evidence="2">Uncharacterized protein</fullName>
    </submittedName>
</protein>
<dbReference type="EMBL" id="VWRR01000005">
    <property type="protein sequence ID" value="KAF6003990.1"/>
    <property type="molecule type" value="Genomic_DNA"/>
</dbReference>
<dbReference type="AlphaFoldDB" id="A0A7J7IML9"/>
<name>A0A7J7IML9_9RHOD</name>
<proteinExistence type="predicted"/>
<comment type="caution">
    <text evidence="2">The sequence shown here is derived from an EMBL/GenBank/DDBJ whole genome shotgun (WGS) entry which is preliminary data.</text>
</comment>
<reference evidence="2 3" key="1">
    <citation type="journal article" date="2020" name="J. Phycol.">
        <title>Comparative genome analysis reveals Cyanidiococcus gen. nov., a new extremophilic red algal genus sister to Cyanidioschyzon (Cyanidioschyzonaceae, Rhodophyta).</title>
        <authorList>
            <person name="Liu S.-L."/>
            <person name="Chiang Y.-R."/>
            <person name="Yoon H.S."/>
            <person name="Fu H.-Y."/>
        </authorList>
    </citation>
    <scope>NUCLEOTIDE SEQUENCE [LARGE SCALE GENOMIC DNA]</scope>
    <source>
        <strain evidence="2 3">THAL066</strain>
    </source>
</reference>
<organism evidence="2 3">
    <name type="scientific">Cyanidiococcus yangmingshanensis</name>
    <dbReference type="NCBI Taxonomy" id="2690220"/>
    <lineage>
        <taxon>Eukaryota</taxon>
        <taxon>Rhodophyta</taxon>
        <taxon>Bangiophyceae</taxon>
        <taxon>Cyanidiales</taxon>
        <taxon>Cyanidiaceae</taxon>
        <taxon>Cyanidiococcus</taxon>
    </lineage>
</organism>
<keyword evidence="3" id="KW-1185">Reference proteome</keyword>
<feature type="compositionally biased region" description="Polar residues" evidence="1">
    <location>
        <begin position="71"/>
        <end position="85"/>
    </location>
</feature>
<evidence type="ECO:0000313" key="2">
    <source>
        <dbReference type="EMBL" id="KAF6003990.1"/>
    </source>
</evidence>
<dbReference type="OrthoDB" id="10542418at2759"/>
<accession>A0A7J7IML9</accession>
<feature type="region of interest" description="Disordered" evidence="1">
    <location>
        <begin position="64"/>
        <end position="85"/>
    </location>
</feature>
<evidence type="ECO:0000313" key="3">
    <source>
        <dbReference type="Proteomes" id="UP000530660"/>
    </source>
</evidence>
<sequence length="500" mass="55429">MSHSAPKGAAPLEVGDREAAGAGVLAGGDQTKMSRAVGVASRAENGARAQLRMRQFKGRKQRSSFVGFGTSPVTPTGNRYGRQSATACGGTRRYRQFVNELYLRMSAAHHGSFGGLSTEALDSPLETLDWGVERPQTAAAWLREFWSEVRERLPHSPPLEQILRGSGDAWSLWEPFRECTEEEEATMLAALRTFAAGPEKHNTKQPTTAWEHAAKRGCKPDIDELCSKISRLPLDGALDEVDQFDADEFEIRETSTRPPSDAKQRTVNMDPKEDNLFSFDEDFERTLSTSTVATGNSMQAEISNAILAFFRLEYATRSLLRRHADKLWLLVALYESLWYEHGLLPHLDRNRFVSLQREKQGSPMRLLDAIGNSPERVQVAAQIRSVSVTATGAVSMTLGAMSRLHRRVIQGIAAYHGLDWGPVPRDELAHLDDTTFETGVEADHPQQWIRLVCGGHRAPVVSVPLSSIVCCFPSCDANVHQAVRRCLEWQTPEKTPAANL</sequence>